<dbReference type="Proteomes" id="UP001387215">
    <property type="component" value="Unassembled WGS sequence"/>
</dbReference>
<feature type="signal peptide" evidence="1">
    <location>
        <begin position="1"/>
        <end position="25"/>
    </location>
</feature>
<name>A0AAU8MNV1_9GAMM</name>
<evidence type="ECO:0000313" key="3">
    <source>
        <dbReference type="EMBL" id="XCO74824.1"/>
    </source>
</evidence>
<keyword evidence="1" id="KW-0732">Signal</keyword>
<dbReference type="EMBL" id="CP159925">
    <property type="protein sequence ID" value="XCO74824.1"/>
    <property type="molecule type" value="Genomic_DNA"/>
</dbReference>
<evidence type="ECO:0000313" key="4">
    <source>
        <dbReference type="Proteomes" id="UP001387215"/>
    </source>
</evidence>
<dbReference type="RefSeq" id="WP_064749949.1">
    <property type="nucleotide sequence ID" value="NZ_CP159925.1"/>
</dbReference>
<accession>A0AAU8MNV1</accession>
<feature type="chain" id="PRO_5043986612" description="Secreted protein" evidence="1">
    <location>
        <begin position="26"/>
        <end position="156"/>
    </location>
</feature>
<sequence length="156" mass="16120">MTKHRSLAAFAATALLMLAAPLASAATPPPDAEDHVRICNAYTADLWLDFGNSGSTATVVAKASVRPSFSPPAPAPAWYIVTAQVSGRSHDGVPVTTDSQSLDGAYSFPGTPARKGLTVFRSSTCELTGKAIVEVACPNGGSDIKTLTVSWPRCGT</sequence>
<reference evidence="2 4" key="1">
    <citation type="submission" date="2024-02" db="EMBL/GenBank/DDBJ databases">
        <title>Lysobacter Genome Sequencing and Mining.</title>
        <authorList>
            <person name="Bierman J."/>
            <person name="Walker M.C."/>
        </authorList>
    </citation>
    <scope>NUCLEOTIDE SEQUENCE [LARGE SCALE GENOMIC DNA]</scope>
    <source>
        <strain evidence="2 4">PB6250</strain>
    </source>
</reference>
<evidence type="ECO:0000313" key="2">
    <source>
        <dbReference type="EMBL" id="MEI2455901.1"/>
    </source>
</evidence>
<reference evidence="3" key="2">
    <citation type="submission" date="2024-06" db="EMBL/GenBank/DDBJ databases">
        <authorList>
            <person name="Li S."/>
        </authorList>
    </citation>
    <scope>NUCLEOTIDE SEQUENCE</scope>
    <source>
        <strain evidence="3">SR10</strain>
    </source>
</reference>
<evidence type="ECO:0000256" key="1">
    <source>
        <dbReference type="SAM" id="SignalP"/>
    </source>
</evidence>
<protein>
    <recommendedName>
        <fullName evidence="5">Secreted protein</fullName>
    </recommendedName>
</protein>
<keyword evidence="4" id="KW-1185">Reference proteome</keyword>
<evidence type="ECO:0008006" key="5">
    <source>
        <dbReference type="Google" id="ProtNLM"/>
    </source>
</evidence>
<organism evidence="3">
    <name type="scientific">Lysobacter firmicutimachus</name>
    <dbReference type="NCBI Taxonomy" id="1792846"/>
    <lineage>
        <taxon>Bacteria</taxon>
        <taxon>Pseudomonadati</taxon>
        <taxon>Pseudomonadota</taxon>
        <taxon>Gammaproteobacteria</taxon>
        <taxon>Lysobacterales</taxon>
        <taxon>Lysobacteraceae</taxon>
        <taxon>Lysobacter</taxon>
    </lineage>
</organism>
<dbReference type="EMBL" id="JBANDL010000002">
    <property type="protein sequence ID" value="MEI2455901.1"/>
    <property type="molecule type" value="Genomic_DNA"/>
</dbReference>
<proteinExistence type="predicted"/>
<gene>
    <name evidence="3" type="ORF">ABU614_21070</name>
    <name evidence="2" type="ORF">V2J18_14590</name>
</gene>
<dbReference type="AlphaFoldDB" id="A0AAU8MNV1"/>